<protein>
    <submittedName>
        <fullName evidence="2">Unplaced genomic scaffold SPHSTscaffold_324, whole genome shotgun sequence</fullName>
    </submittedName>
</protein>
<evidence type="ECO:0000313" key="3">
    <source>
        <dbReference type="Proteomes" id="UP000054279"/>
    </source>
</evidence>
<feature type="transmembrane region" description="Helical" evidence="1">
    <location>
        <begin position="77"/>
        <end position="99"/>
    </location>
</feature>
<keyword evidence="1" id="KW-0472">Membrane</keyword>
<dbReference type="EMBL" id="KN837399">
    <property type="protein sequence ID" value="KIJ25781.1"/>
    <property type="molecule type" value="Genomic_DNA"/>
</dbReference>
<accession>A0A0C9UK54</accession>
<name>A0A0C9UK54_SPHS4</name>
<evidence type="ECO:0000313" key="2">
    <source>
        <dbReference type="EMBL" id="KIJ25781.1"/>
    </source>
</evidence>
<proteinExistence type="predicted"/>
<keyword evidence="3" id="KW-1185">Reference proteome</keyword>
<organism evidence="2 3">
    <name type="scientific">Sphaerobolus stellatus (strain SS14)</name>
    <dbReference type="NCBI Taxonomy" id="990650"/>
    <lineage>
        <taxon>Eukaryota</taxon>
        <taxon>Fungi</taxon>
        <taxon>Dikarya</taxon>
        <taxon>Basidiomycota</taxon>
        <taxon>Agaricomycotina</taxon>
        <taxon>Agaricomycetes</taxon>
        <taxon>Phallomycetidae</taxon>
        <taxon>Geastrales</taxon>
        <taxon>Sphaerobolaceae</taxon>
        <taxon>Sphaerobolus</taxon>
    </lineage>
</organism>
<dbReference type="HOGENOM" id="CLU_1705374_0_0_1"/>
<keyword evidence="1" id="KW-0812">Transmembrane</keyword>
<dbReference type="AlphaFoldDB" id="A0A0C9UK54"/>
<reference evidence="2 3" key="1">
    <citation type="submission" date="2014-06" db="EMBL/GenBank/DDBJ databases">
        <title>Evolutionary Origins and Diversification of the Mycorrhizal Mutualists.</title>
        <authorList>
            <consortium name="DOE Joint Genome Institute"/>
            <consortium name="Mycorrhizal Genomics Consortium"/>
            <person name="Kohler A."/>
            <person name="Kuo A."/>
            <person name="Nagy L.G."/>
            <person name="Floudas D."/>
            <person name="Copeland A."/>
            <person name="Barry K.W."/>
            <person name="Cichocki N."/>
            <person name="Veneault-Fourrey C."/>
            <person name="LaButti K."/>
            <person name="Lindquist E.A."/>
            <person name="Lipzen A."/>
            <person name="Lundell T."/>
            <person name="Morin E."/>
            <person name="Murat C."/>
            <person name="Riley R."/>
            <person name="Ohm R."/>
            <person name="Sun H."/>
            <person name="Tunlid A."/>
            <person name="Henrissat B."/>
            <person name="Grigoriev I.V."/>
            <person name="Hibbett D.S."/>
            <person name="Martin F."/>
        </authorList>
    </citation>
    <scope>NUCLEOTIDE SEQUENCE [LARGE SCALE GENOMIC DNA]</scope>
    <source>
        <strain evidence="2 3">SS14</strain>
    </source>
</reference>
<gene>
    <name evidence="2" type="ORF">M422DRAFT_72046</name>
</gene>
<dbReference type="PROSITE" id="PS51257">
    <property type="entry name" value="PROKAR_LIPOPROTEIN"/>
    <property type="match status" value="1"/>
</dbReference>
<evidence type="ECO:0000256" key="1">
    <source>
        <dbReference type="SAM" id="Phobius"/>
    </source>
</evidence>
<sequence length="154" mass="17545">MDGAGRITSKVALSYATLFACLLYQFQSFMTFVQTAPVVDDPQSLLIRNIFYLLAYVLSIIAFYYKLYRKDSHSRNLFKAVLATSIMLSNAALLHFTVVPENIIQIRAAEIYSTLLSVPISWLCSLLFFHEILYQNIPAIRVDSENEAEKVIIH</sequence>
<feature type="transmembrane region" description="Helical" evidence="1">
    <location>
        <begin position="45"/>
        <end position="65"/>
    </location>
</feature>
<dbReference type="Proteomes" id="UP000054279">
    <property type="component" value="Unassembled WGS sequence"/>
</dbReference>
<keyword evidence="1" id="KW-1133">Transmembrane helix</keyword>
<feature type="transmembrane region" description="Helical" evidence="1">
    <location>
        <begin position="111"/>
        <end position="129"/>
    </location>
</feature>